<accession>D2ASX4</accession>
<dbReference type="EMBL" id="CP001814">
    <property type="protein sequence ID" value="ACZ90451.1"/>
    <property type="molecule type" value="Genomic_DNA"/>
</dbReference>
<dbReference type="GO" id="GO:0004497">
    <property type="term" value="F:monooxygenase activity"/>
    <property type="evidence" value="ECO:0007669"/>
    <property type="project" value="UniProtKB-KW"/>
</dbReference>
<keyword evidence="1" id="KW-0560">Oxidoreductase</keyword>
<dbReference type="AlphaFoldDB" id="D2ASX4"/>
<dbReference type="STRING" id="479432.Sros_7785"/>
<feature type="domain" description="FAD-binding" evidence="4">
    <location>
        <begin position="4"/>
        <end position="209"/>
    </location>
</feature>
<evidence type="ECO:0000259" key="4">
    <source>
        <dbReference type="Pfam" id="PF01494"/>
    </source>
</evidence>
<dbReference type="InterPro" id="IPR002938">
    <property type="entry name" value="FAD-bd"/>
</dbReference>
<dbReference type="SUPFAM" id="SSF51905">
    <property type="entry name" value="FAD/NAD(P)-binding domain"/>
    <property type="match status" value="1"/>
</dbReference>
<dbReference type="HOGENOM" id="CLU_009665_19_5_11"/>
<dbReference type="GO" id="GO:0071949">
    <property type="term" value="F:FAD binding"/>
    <property type="evidence" value="ECO:0007669"/>
    <property type="project" value="InterPro"/>
</dbReference>
<dbReference type="PANTHER" id="PTHR13789:SF309">
    <property type="entry name" value="PUTATIVE (AFU_ORTHOLOGUE AFUA_6G14510)-RELATED"/>
    <property type="match status" value="1"/>
</dbReference>
<evidence type="ECO:0000256" key="3">
    <source>
        <dbReference type="SAM" id="MobiDB-lite"/>
    </source>
</evidence>
<dbReference type="OrthoDB" id="9782160at2"/>
<dbReference type="RefSeq" id="WP_012894181.1">
    <property type="nucleotide sequence ID" value="NC_013595.1"/>
</dbReference>
<evidence type="ECO:0000313" key="5">
    <source>
        <dbReference type="EMBL" id="ACZ90451.1"/>
    </source>
</evidence>
<keyword evidence="6" id="KW-1185">Reference proteome</keyword>
<gene>
    <name evidence="5" type="ordered locus">Sros_7785</name>
</gene>
<feature type="region of interest" description="Disordered" evidence="3">
    <location>
        <begin position="130"/>
        <end position="156"/>
    </location>
</feature>
<evidence type="ECO:0000313" key="6">
    <source>
        <dbReference type="Proteomes" id="UP000002029"/>
    </source>
</evidence>
<dbReference type="PRINTS" id="PR00420">
    <property type="entry name" value="RNGMNOXGNASE"/>
</dbReference>
<name>D2ASX4_STRRD</name>
<organism evidence="5 6">
    <name type="scientific">Streptosporangium roseum (strain ATCC 12428 / DSM 43021 / JCM 3005 / KCTC 9067 / NCIMB 10171 / NRRL 2505 / NI 9100)</name>
    <dbReference type="NCBI Taxonomy" id="479432"/>
    <lineage>
        <taxon>Bacteria</taxon>
        <taxon>Bacillati</taxon>
        <taxon>Actinomycetota</taxon>
        <taxon>Actinomycetes</taxon>
        <taxon>Streptosporangiales</taxon>
        <taxon>Streptosporangiaceae</taxon>
        <taxon>Streptosporangium</taxon>
    </lineage>
</organism>
<dbReference type="InterPro" id="IPR036188">
    <property type="entry name" value="FAD/NAD-bd_sf"/>
</dbReference>
<evidence type="ECO:0000256" key="1">
    <source>
        <dbReference type="ARBA" id="ARBA00023002"/>
    </source>
</evidence>
<dbReference type="eggNOG" id="COG0654">
    <property type="taxonomic scope" value="Bacteria"/>
</dbReference>
<dbReference type="Proteomes" id="UP000002029">
    <property type="component" value="Chromosome"/>
</dbReference>
<proteinExistence type="predicted"/>
<dbReference type="KEGG" id="sro:Sros_7785"/>
<evidence type="ECO:0000256" key="2">
    <source>
        <dbReference type="ARBA" id="ARBA00023033"/>
    </source>
</evidence>
<dbReference type="Pfam" id="PF01494">
    <property type="entry name" value="FAD_binding_3"/>
    <property type="match status" value="2"/>
</dbReference>
<dbReference type="PANTHER" id="PTHR13789">
    <property type="entry name" value="MONOOXYGENASE"/>
    <property type="match status" value="1"/>
</dbReference>
<sequence length="425" mass="43277">MARAVVVGAGIGGLTAAVALQQRGWDVTVFERASSLEPVGSGLAVSANALKALDTIGVGDEIRKLSAIQGEAGVRRADGRWLMKTTEESTSARHGDSVVLLRRADLVDALSARLAPGTVRLNATVTGVDPESGRVTVETGSPGADRADGPAGGTETRAADVATGAETEAAGMATGAADVEAGPETGAADVEADLVVAADGIHSPIRTALFPGHPAPRYSGITSWRVLIPGGGVPGQTSESWGDGKAFGIMPLAGGVAYCYATDTVPAGGGGGDQRAELLRLFGKWHAPIPALLAAASSENVLRNDVHYLATPLPAMHRGKVALLGDSAHPMTPNMGQGACQAIEDAVVLAHVAGKGAGLAGYTAARLERTAKIVARSASICRASQLSNPLAVRLRDTMMALTWRLAPGRMTGAMDEVLGWTPPTT</sequence>
<feature type="domain" description="FAD-binding" evidence="4">
    <location>
        <begin position="315"/>
        <end position="376"/>
    </location>
</feature>
<reference evidence="5 6" key="1">
    <citation type="journal article" date="2010" name="Stand. Genomic Sci.">
        <title>Complete genome sequence of Streptosporangium roseum type strain (NI 9100).</title>
        <authorList>
            <person name="Nolan M."/>
            <person name="Sikorski J."/>
            <person name="Jando M."/>
            <person name="Lucas S."/>
            <person name="Lapidus A."/>
            <person name="Glavina Del Rio T."/>
            <person name="Chen F."/>
            <person name="Tice H."/>
            <person name="Pitluck S."/>
            <person name="Cheng J.F."/>
            <person name="Chertkov O."/>
            <person name="Sims D."/>
            <person name="Meincke L."/>
            <person name="Brettin T."/>
            <person name="Han C."/>
            <person name="Detter J.C."/>
            <person name="Bruce D."/>
            <person name="Goodwin L."/>
            <person name="Land M."/>
            <person name="Hauser L."/>
            <person name="Chang Y.J."/>
            <person name="Jeffries C.D."/>
            <person name="Ivanova N."/>
            <person name="Mavromatis K."/>
            <person name="Mikhailova N."/>
            <person name="Chen A."/>
            <person name="Palaniappan K."/>
            <person name="Chain P."/>
            <person name="Rohde M."/>
            <person name="Goker M."/>
            <person name="Bristow J."/>
            <person name="Eisen J.A."/>
            <person name="Markowitz V."/>
            <person name="Hugenholtz P."/>
            <person name="Kyrpides N.C."/>
            <person name="Klenk H.P."/>
        </authorList>
    </citation>
    <scope>NUCLEOTIDE SEQUENCE [LARGE SCALE GENOMIC DNA]</scope>
    <source>
        <strain evidence="6">ATCC 12428 / DSM 43021 / JCM 3005 / NI 9100</strain>
    </source>
</reference>
<protein>
    <submittedName>
        <fullName evidence="5">FAD-dependent oxidoreductase</fullName>
    </submittedName>
</protein>
<keyword evidence="2" id="KW-0503">Monooxygenase</keyword>
<dbReference type="Gene3D" id="3.50.50.60">
    <property type="entry name" value="FAD/NAD(P)-binding domain"/>
    <property type="match status" value="2"/>
</dbReference>
<dbReference type="InterPro" id="IPR050493">
    <property type="entry name" value="FAD-dep_Monooxygenase_BioMet"/>
</dbReference>